<gene>
    <name evidence="2" type="ORF">GSOID_T00008561001</name>
</gene>
<sequence length="233" mass="26916">MGNNFSALKFWIEAGIQAFCFAIWELFAKNGSELKRANERLARNEKQMQEMQKEIENLKKKKTETKKPQSKKTTKTPSISAARRLLNSYEKGPFTEGTGGNDRKKNHHFVKAELKQLENLSKPGAKQTFKDKMKLESAGWKLSFIEDKRQPRHFLLELKRKDAVTPKFNAIVRNNGKKTKSETPLKSDELVDTNAQLIEFDLLFECVEIELELIYDKMIEIDCTNACVKHCTE</sequence>
<dbReference type="EMBL" id="FN653041">
    <property type="protein sequence ID" value="CBY09557.1"/>
    <property type="molecule type" value="Genomic_DNA"/>
</dbReference>
<dbReference type="InParanoid" id="E4XEF4"/>
<organism evidence="2">
    <name type="scientific">Oikopleura dioica</name>
    <name type="common">Tunicate</name>
    <dbReference type="NCBI Taxonomy" id="34765"/>
    <lineage>
        <taxon>Eukaryota</taxon>
        <taxon>Metazoa</taxon>
        <taxon>Chordata</taxon>
        <taxon>Tunicata</taxon>
        <taxon>Appendicularia</taxon>
        <taxon>Copelata</taxon>
        <taxon>Oikopleuridae</taxon>
        <taxon>Oikopleura</taxon>
    </lineage>
</organism>
<dbReference type="AlphaFoldDB" id="E4XEF4"/>
<feature type="region of interest" description="Disordered" evidence="1">
    <location>
        <begin position="56"/>
        <end position="82"/>
    </location>
</feature>
<reference evidence="2" key="1">
    <citation type="journal article" date="2010" name="Science">
        <title>Plasticity of animal genome architecture unmasked by rapid evolution of a pelagic tunicate.</title>
        <authorList>
            <person name="Denoeud F."/>
            <person name="Henriet S."/>
            <person name="Mungpakdee S."/>
            <person name="Aury J.M."/>
            <person name="Da Silva C."/>
            <person name="Brinkmann H."/>
            <person name="Mikhaleva J."/>
            <person name="Olsen L.C."/>
            <person name="Jubin C."/>
            <person name="Canestro C."/>
            <person name="Bouquet J.M."/>
            <person name="Danks G."/>
            <person name="Poulain J."/>
            <person name="Campsteijn C."/>
            <person name="Adamski M."/>
            <person name="Cross I."/>
            <person name="Yadetie F."/>
            <person name="Muffato M."/>
            <person name="Louis A."/>
            <person name="Butcher S."/>
            <person name="Tsagkogeorga G."/>
            <person name="Konrad A."/>
            <person name="Singh S."/>
            <person name="Jensen M.F."/>
            <person name="Cong E.H."/>
            <person name="Eikeseth-Otteraa H."/>
            <person name="Noel B."/>
            <person name="Anthouard V."/>
            <person name="Porcel B.M."/>
            <person name="Kachouri-Lafond R."/>
            <person name="Nishino A."/>
            <person name="Ugolini M."/>
            <person name="Chourrout P."/>
            <person name="Nishida H."/>
            <person name="Aasland R."/>
            <person name="Huzurbazar S."/>
            <person name="Westhof E."/>
            <person name="Delsuc F."/>
            <person name="Lehrach H."/>
            <person name="Reinhardt R."/>
            <person name="Weissenbach J."/>
            <person name="Roy S.W."/>
            <person name="Artiguenave F."/>
            <person name="Postlethwait J.H."/>
            <person name="Manak J.R."/>
            <person name="Thompson E.M."/>
            <person name="Jaillon O."/>
            <person name="Du Pasquier L."/>
            <person name="Boudinot P."/>
            <person name="Liberles D.A."/>
            <person name="Volff J.N."/>
            <person name="Philippe H."/>
            <person name="Lenhard B."/>
            <person name="Roest Crollius H."/>
            <person name="Wincker P."/>
            <person name="Chourrout D."/>
        </authorList>
    </citation>
    <scope>NUCLEOTIDE SEQUENCE [LARGE SCALE GENOMIC DNA]</scope>
</reference>
<proteinExistence type="predicted"/>
<protein>
    <submittedName>
        <fullName evidence="2">Uncharacterized protein</fullName>
    </submittedName>
</protein>
<evidence type="ECO:0000313" key="3">
    <source>
        <dbReference type="Proteomes" id="UP000001307"/>
    </source>
</evidence>
<evidence type="ECO:0000256" key="1">
    <source>
        <dbReference type="SAM" id="MobiDB-lite"/>
    </source>
</evidence>
<feature type="compositionally biased region" description="Basic residues" evidence="1">
    <location>
        <begin position="59"/>
        <end position="74"/>
    </location>
</feature>
<keyword evidence="3" id="KW-1185">Reference proteome</keyword>
<accession>E4XEF4</accession>
<dbReference type="Proteomes" id="UP000001307">
    <property type="component" value="Unassembled WGS sequence"/>
</dbReference>
<evidence type="ECO:0000313" key="2">
    <source>
        <dbReference type="EMBL" id="CBY09557.1"/>
    </source>
</evidence>
<name>E4XEF4_OIKDI</name>